<accession>A0A5J5E1H8</accession>
<evidence type="ECO:0000259" key="7">
    <source>
        <dbReference type="PROSITE" id="PS50109"/>
    </source>
</evidence>
<dbReference type="InterPro" id="IPR050351">
    <property type="entry name" value="BphY/WalK/GraS-like"/>
</dbReference>
<organism evidence="9 10">
    <name type="scientific">Bifidobacterium vespertilionis</name>
    <dbReference type="NCBI Taxonomy" id="2562524"/>
    <lineage>
        <taxon>Bacteria</taxon>
        <taxon>Bacillati</taxon>
        <taxon>Actinomycetota</taxon>
        <taxon>Actinomycetes</taxon>
        <taxon>Bifidobacteriales</taxon>
        <taxon>Bifidobacteriaceae</taxon>
        <taxon>Bifidobacterium</taxon>
    </lineage>
</organism>
<dbReference type="GO" id="GO:0030295">
    <property type="term" value="F:protein kinase activator activity"/>
    <property type="evidence" value="ECO:0007669"/>
    <property type="project" value="TreeGrafter"/>
</dbReference>
<sequence length="323" mass="34714">MAVMWMVIGLLVGAAIGAGATAVWYGRESNRMAAFLHARPDEGNARLTVGVPGESARRLVMAINEQLDRIQDERIADRTRQDEFQRDLSALSHDVRTPLMGVRGHVQLALDDLAADSAQSNGDVARHLTIAAARLDEMRGLLDQLFDYARAKDPDRGPKIETVPLHPLLAQTLVGHYPEFEERGWEPIIDFADESVAVEADRASLARMLENLTVNALRHGDGAPVIVERADPDRPGTVRLTFANPVPAGVSIDPDRLFARFYRADEARGGVGTGLGLAVVQSLAERMGMTVDAELTHAGLAGAGGEEGGTMLTIGLTMQEAGA</sequence>
<dbReference type="InterPro" id="IPR003594">
    <property type="entry name" value="HATPase_dom"/>
</dbReference>
<comment type="caution">
    <text evidence="9">The sequence shown here is derived from an EMBL/GenBank/DDBJ whole genome shotgun (WGS) entry which is preliminary data.</text>
</comment>
<dbReference type="CDD" id="cd00082">
    <property type="entry name" value="HisKA"/>
    <property type="match status" value="1"/>
</dbReference>
<dbReference type="PANTHER" id="PTHR42878:SF12">
    <property type="entry name" value="SENSOR HISTIDINE KINASE YCBM"/>
    <property type="match status" value="1"/>
</dbReference>
<dbReference type="PANTHER" id="PTHR42878">
    <property type="entry name" value="TWO-COMPONENT HISTIDINE KINASE"/>
    <property type="match status" value="1"/>
</dbReference>
<evidence type="ECO:0000256" key="2">
    <source>
        <dbReference type="ARBA" id="ARBA00004236"/>
    </source>
</evidence>
<dbReference type="PRINTS" id="PR01780">
    <property type="entry name" value="LANTIREGPROT"/>
</dbReference>
<dbReference type="Pfam" id="PF02518">
    <property type="entry name" value="HATPase_c"/>
    <property type="match status" value="1"/>
</dbReference>
<dbReference type="InterPro" id="IPR036890">
    <property type="entry name" value="HATPase_C_sf"/>
</dbReference>
<protein>
    <recommendedName>
        <fullName evidence="6">Sensor-like histidine kinase SenX3</fullName>
        <ecNumber evidence="3">2.7.13.3</ecNumber>
    </recommendedName>
</protein>
<dbReference type="InterPro" id="IPR005467">
    <property type="entry name" value="His_kinase_dom"/>
</dbReference>
<dbReference type="Pfam" id="PF00512">
    <property type="entry name" value="HisKA"/>
    <property type="match status" value="1"/>
</dbReference>
<keyword evidence="4" id="KW-0808">Transferase</keyword>
<dbReference type="InterPro" id="IPR036097">
    <property type="entry name" value="HisK_dim/P_sf"/>
</dbReference>
<dbReference type="GO" id="GO:0000155">
    <property type="term" value="F:phosphorelay sensor kinase activity"/>
    <property type="evidence" value="ECO:0007669"/>
    <property type="project" value="InterPro"/>
</dbReference>
<dbReference type="SMART" id="SM00388">
    <property type="entry name" value="HisKA"/>
    <property type="match status" value="1"/>
</dbReference>
<dbReference type="SUPFAM" id="SSF55874">
    <property type="entry name" value="ATPase domain of HSP90 chaperone/DNA topoisomerase II/histidine kinase"/>
    <property type="match status" value="1"/>
</dbReference>
<dbReference type="AlphaFoldDB" id="A0A5J5E1H8"/>
<name>A0A5J5E1H8_9BIFI</name>
<evidence type="ECO:0000313" key="9">
    <source>
        <dbReference type="EMBL" id="KAA8822883.1"/>
    </source>
</evidence>
<keyword evidence="11" id="KW-1185">Reference proteome</keyword>
<comment type="catalytic activity">
    <reaction evidence="1">
        <text>ATP + protein L-histidine = ADP + protein N-phospho-L-histidine.</text>
        <dbReference type="EC" id="2.7.13.3"/>
    </reaction>
</comment>
<dbReference type="Proteomes" id="UP000345527">
    <property type="component" value="Unassembled WGS sequence"/>
</dbReference>
<dbReference type="Proteomes" id="UP000374630">
    <property type="component" value="Unassembled WGS sequence"/>
</dbReference>
<dbReference type="GO" id="GO:0000156">
    <property type="term" value="F:phosphorelay response regulator activity"/>
    <property type="evidence" value="ECO:0007669"/>
    <property type="project" value="TreeGrafter"/>
</dbReference>
<evidence type="ECO:0000313" key="8">
    <source>
        <dbReference type="EMBL" id="KAA8818403.1"/>
    </source>
</evidence>
<dbReference type="Gene3D" id="1.10.287.130">
    <property type="match status" value="1"/>
</dbReference>
<dbReference type="GO" id="GO:0007234">
    <property type="term" value="P:osmosensory signaling via phosphorelay pathway"/>
    <property type="evidence" value="ECO:0007669"/>
    <property type="project" value="TreeGrafter"/>
</dbReference>
<dbReference type="SUPFAM" id="SSF47384">
    <property type="entry name" value="Homodimeric domain of signal transducing histidine kinase"/>
    <property type="match status" value="1"/>
</dbReference>
<keyword evidence="5 9" id="KW-0418">Kinase</keyword>
<gene>
    <name evidence="9" type="ORF">EM848_07710</name>
    <name evidence="8" type="ORF">EMO90_10030</name>
</gene>
<evidence type="ECO:0000256" key="6">
    <source>
        <dbReference type="ARBA" id="ARBA00039401"/>
    </source>
</evidence>
<evidence type="ECO:0000256" key="4">
    <source>
        <dbReference type="ARBA" id="ARBA00022679"/>
    </source>
</evidence>
<evidence type="ECO:0000313" key="11">
    <source>
        <dbReference type="Proteomes" id="UP000374630"/>
    </source>
</evidence>
<comment type="subcellular location">
    <subcellularLocation>
        <location evidence="2">Cell membrane</location>
    </subcellularLocation>
</comment>
<dbReference type="EMBL" id="RZNZ01000015">
    <property type="protein sequence ID" value="KAA8818403.1"/>
    <property type="molecule type" value="Genomic_DNA"/>
</dbReference>
<evidence type="ECO:0000256" key="1">
    <source>
        <dbReference type="ARBA" id="ARBA00000085"/>
    </source>
</evidence>
<feature type="domain" description="Histidine kinase" evidence="7">
    <location>
        <begin position="90"/>
        <end position="320"/>
    </location>
</feature>
<reference evidence="10 11" key="1">
    <citation type="journal article" date="2019" name="Syst. Appl. Microbiol.">
        <title>Characterization of Bifidobacterium species in feaces of the Egyptian fruit bat: Description of B. vespertilionis sp. nov. and B. rousetti sp. nov.</title>
        <authorList>
            <person name="Modesto M."/>
            <person name="Satti M."/>
            <person name="Watanabe K."/>
            <person name="Puglisi E."/>
            <person name="Morelli L."/>
            <person name="Huang C.-H."/>
            <person name="Liou J.-S."/>
            <person name="Miyashita M."/>
            <person name="Tamura T."/>
            <person name="Saito S."/>
            <person name="Mori K."/>
            <person name="Huang L."/>
            <person name="Sciavilla P."/>
            <person name="Sandri C."/>
            <person name="Spiezio C."/>
            <person name="Vitali F."/>
            <person name="Cavalieri D."/>
            <person name="Perpetuini G."/>
            <person name="Tofalo R."/>
            <person name="Bonetti A."/>
            <person name="Arita M."/>
            <person name="Mattarelli P."/>
        </authorList>
    </citation>
    <scope>NUCLEOTIDE SEQUENCE [LARGE SCALE GENOMIC DNA]</scope>
    <source>
        <strain evidence="8 11">RST16</strain>
        <strain evidence="9 10">RST8</strain>
    </source>
</reference>
<evidence type="ECO:0000256" key="3">
    <source>
        <dbReference type="ARBA" id="ARBA00012438"/>
    </source>
</evidence>
<dbReference type="CDD" id="cd00075">
    <property type="entry name" value="HATPase"/>
    <property type="match status" value="1"/>
</dbReference>
<dbReference type="PROSITE" id="PS50109">
    <property type="entry name" value="HIS_KIN"/>
    <property type="match status" value="1"/>
</dbReference>
<dbReference type="InterPro" id="IPR008358">
    <property type="entry name" value="Sig_transdc_His_kin/Pase_MprB"/>
</dbReference>
<dbReference type="EC" id="2.7.13.3" evidence="3"/>
<dbReference type="GO" id="GO:0005886">
    <property type="term" value="C:plasma membrane"/>
    <property type="evidence" value="ECO:0007669"/>
    <property type="project" value="UniProtKB-SubCell"/>
</dbReference>
<evidence type="ECO:0000256" key="5">
    <source>
        <dbReference type="ARBA" id="ARBA00022777"/>
    </source>
</evidence>
<dbReference type="SMART" id="SM00387">
    <property type="entry name" value="HATPase_c"/>
    <property type="match status" value="1"/>
</dbReference>
<dbReference type="RefSeq" id="WP_150354352.1">
    <property type="nucleotide sequence ID" value="NZ_RZNZ01000015.1"/>
</dbReference>
<dbReference type="OrthoDB" id="9806130at2"/>
<evidence type="ECO:0000313" key="10">
    <source>
        <dbReference type="Proteomes" id="UP000345527"/>
    </source>
</evidence>
<dbReference type="EMBL" id="RZOA01000014">
    <property type="protein sequence ID" value="KAA8822883.1"/>
    <property type="molecule type" value="Genomic_DNA"/>
</dbReference>
<dbReference type="Gene3D" id="3.30.565.10">
    <property type="entry name" value="Histidine kinase-like ATPase, C-terminal domain"/>
    <property type="match status" value="1"/>
</dbReference>
<dbReference type="InterPro" id="IPR003661">
    <property type="entry name" value="HisK_dim/P_dom"/>
</dbReference>
<proteinExistence type="predicted"/>